<evidence type="ECO:0000256" key="3">
    <source>
        <dbReference type="ARBA" id="ARBA00022516"/>
    </source>
</evidence>
<comment type="similarity">
    <text evidence="2 11">Belongs to the fatty acid desaturase type 1 family.</text>
</comment>
<evidence type="ECO:0000256" key="11">
    <source>
        <dbReference type="RuleBase" id="RU000581"/>
    </source>
</evidence>
<evidence type="ECO:0000256" key="4">
    <source>
        <dbReference type="ARBA" id="ARBA00022692"/>
    </source>
</evidence>
<evidence type="ECO:0000256" key="5">
    <source>
        <dbReference type="ARBA" id="ARBA00022832"/>
    </source>
</evidence>
<dbReference type="GO" id="GO:0006636">
    <property type="term" value="P:unsaturated fatty acid biosynthetic process"/>
    <property type="evidence" value="ECO:0007669"/>
    <property type="project" value="TreeGrafter"/>
</dbReference>
<dbReference type="PANTHER" id="PTHR11351:SF26">
    <property type="entry name" value="FATTY ACID DESATURASE DOMAIN-CONTAINING PROTEIN"/>
    <property type="match status" value="1"/>
</dbReference>
<feature type="transmembrane region" description="Helical" evidence="12">
    <location>
        <begin position="164"/>
        <end position="182"/>
    </location>
</feature>
<dbReference type="CDD" id="cd03505">
    <property type="entry name" value="Delta9-FADS-like"/>
    <property type="match status" value="1"/>
</dbReference>
<dbReference type="PANTHER" id="PTHR11351">
    <property type="entry name" value="ACYL-COA DESATURASE"/>
    <property type="match status" value="1"/>
</dbReference>
<dbReference type="GO" id="GO:0005789">
    <property type="term" value="C:endoplasmic reticulum membrane"/>
    <property type="evidence" value="ECO:0007669"/>
    <property type="project" value="TreeGrafter"/>
</dbReference>
<keyword evidence="8" id="KW-0443">Lipid metabolism</keyword>
<evidence type="ECO:0000256" key="7">
    <source>
        <dbReference type="ARBA" id="ARBA00023002"/>
    </source>
</evidence>
<evidence type="ECO:0000256" key="10">
    <source>
        <dbReference type="ARBA" id="ARBA00023160"/>
    </source>
</evidence>
<dbReference type="PRINTS" id="PR00075">
    <property type="entry name" value="FACDDSATRASE"/>
</dbReference>
<dbReference type="GO" id="GO:0004768">
    <property type="term" value="F:stearoyl-CoA 9-desaturase activity"/>
    <property type="evidence" value="ECO:0007669"/>
    <property type="project" value="TreeGrafter"/>
</dbReference>
<organism evidence="13 14">
    <name type="scientific">Sitophilus oryzae</name>
    <name type="common">Rice weevil</name>
    <name type="synonym">Curculio oryzae</name>
    <dbReference type="NCBI Taxonomy" id="7048"/>
    <lineage>
        <taxon>Eukaryota</taxon>
        <taxon>Metazoa</taxon>
        <taxon>Ecdysozoa</taxon>
        <taxon>Arthropoda</taxon>
        <taxon>Hexapoda</taxon>
        <taxon>Insecta</taxon>
        <taxon>Pterygota</taxon>
        <taxon>Neoptera</taxon>
        <taxon>Endopterygota</taxon>
        <taxon>Coleoptera</taxon>
        <taxon>Polyphaga</taxon>
        <taxon>Cucujiformia</taxon>
        <taxon>Curculionidae</taxon>
        <taxon>Dryophthorinae</taxon>
        <taxon>Sitophilus</taxon>
    </lineage>
</organism>
<comment type="cofactor">
    <cofactor evidence="11">
        <name>Fe(2+)</name>
        <dbReference type="ChEBI" id="CHEBI:29033"/>
    </cofactor>
</comment>
<protein>
    <submittedName>
        <fullName evidence="14">Acyl-CoA Delta(11) desaturase</fullName>
    </submittedName>
</protein>
<keyword evidence="4 11" id="KW-0812">Transmembrane</keyword>
<dbReference type="InParanoid" id="A0A6J2XJK4"/>
<keyword evidence="6 12" id="KW-1133">Transmembrane helix</keyword>
<proteinExistence type="inferred from homology"/>
<accession>A0A6J2XJK4</accession>
<keyword evidence="3 11" id="KW-0444">Lipid biosynthesis</keyword>
<feature type="transmembrane region" description="Helical" evidence="12">
    <location>
        <begin position="43"/>
        <end position="61"/>
    </location>
</feature>
<reference evidence="14" key="1">
    <citation type="submission" date="2025-08" db="UniProtKB">
        <authorList>
            <consortium name="RefSeq"/>
        </authorList>
    </citation>
    <scope>IDENTIFICATION</scope>
    <source>
        <tissue evidence="14">Gonads</tissue>
    </source>
</reference>
<dbReference type="KEGG" id="soy:115878462"/>
<keyword evidence="5" id="KW-0276">Fatty acid metabolism</keyword>
<evidence type="ECO:0000256" key="8">
    <source>
        <dbReference type="ARBA" id="ARBA00023098"/>
    </source>
</evidence>
<dbReference type="GO" id="GO:0005506">
    <property type="term" value="F:iron ion binding"/>
    <property type="evidence" value="ECO:0007669"/>
    <property type="project" value="TreeGrafter"/>
</dbReference>
<evidence type="ECO:0000256" key="9">
    <source>
        <dbReference type="ARBA" id="ARBA00023136"/>
    </source>
</evidence>
<gene>
    <name evidence="14" type="primary">LOC115878462</name>
</gene>
<sequence>MANQTDQNSHSTKREVNWFWVLIQLQVNVSAIFSLVYLFKNGFTWSTLFFSILVVFLGWLGETAGSHRLWAHHTYEASKGLKIFLMLCQTAAGSGTIYGWVRWHRLHHKHFKTELDPFNPKRGFFYSHYTGWTRKLSPAQEKVLEEIDFSDLENDKIVMFQKRWYYLLAFLFVFLLPTNAPIEYWGETMAVSIAAATLRYAIVLNLTLLIQSATIIWDLKAGEKYPMDSNWVFVLVKTYWLSYHYLASWDYQTSEYGKYGDDVVTKFIRACAALELANNLKTIDSRTVRSALTKSVAENKNISECLLELSEKDENVPKDHYLNPKKFY</sequence>
<evidence type="ECO:0000313" key="14">
    <source>
        <dbReference type="RefSeq" id="XP_030750839.1"/>
    </source>
</evidence>
<comment type="domain">
    <text evidence="11">The histidine box domains are involved in binding the catalytic metal ions.</text>
</comment>
<comment type="subcellular location">
    <subcellularLocation>
        <location evidence="1">Membrane</location>
        <topology evidence="1">Multi-pass membrane protein</topology>
    </subcellularLocation>
</comment>
<dbReference type="Proteomes" id="UP000504635">
    <property type="component" value="Unplaced"/>
</dbReference>
<evidence type="ECO:0000256" key="12">
    <source>
        <dbReference type="SAM" id="Phobius"/>
    </source>
</evidence>
<dbReference type="OrthoDB" id="10260134at2759"/>
<dbReference type="AlphaFoldDB" id="A0A6J2XJK4"/>
<keyword evidence="10 11" id="KW-0275">Fatty acid biosynthesis</keyword>
<feature type="transmembrane region" description="Helical" evidence="12">
    <location>
        <begin position="18"/>
        <end position="38"/>
    </location>
</feature>
<evidence type="ECO:0000256" key="2">
    <source>
        <dbReference type="ARBA" id="ARBA00009295"/>
    </source>
</evidence>
<name>A0A6J2XJK4_SITOR</name>
<keyword evidence="9 12" id="KW-0472">Membrane</keyword>
<evidence type="ECO:0000313" key="13">
    <source>
        <dbReference type="Proteomes" id="UP000504635"/>
    </source>
</evidence>
<dbReference type="RefSeq" id="XP_030750839.1">
    <property type="nucleotide sequence ID" value="XM_030894979.1"/>
</dbReference>
<dbReference type="InterPro" id="IPR015876">
    <property type="entry name" value="Acyl-CoA_DS"/>
</dbReference>
<evidence type="ECO:0000256" key="1">
    <source>
        <dbReference type="ARBA" id="ARBA00004141"/>
    </source>
</evidence>
<dbReference type="GeneID" id="115878462"/>
<evidence type="ECO:0000256" key="6">
    <source>
        <dbReference type="ARBA" id="ARBA00022989"/>
    </source>
</evidence>
<dbReference type="FunCoup" id="A0A6J2XJK4">
    <property type="interactions" value="44"/>
</dbReference>
<keyword evidence="13" id="KW-1185">Reference proteome</keyword>
<keyword evidence="7 11" id="KW-0560">Oxidoreductase</keyword>
<feature type="transmembrane region" description="Helical" evidence="12">
    <location>
        <begin position="188"/>
        <end position="210"/>
    </location>
</feature>